<feature type="transmembrane region" description="Helical" evidence="1">
    <location>
        <begin position="94"/>
        <end position="114"/>
    </location>
</feature>
<evidence type="ECO:0000256" key="1">
    <source>
        <dbReference type="SAM" id="Phobius"/>
    </source>
</evidence>
<sequence length="169" mass="18855">MFSTATNSITPLGLFVIRMVPVATTTGLIMCHYLQHLMFSSFLTAKPPAKGNLRVLPHLIRVCFWGIIPLVLVLEFASYGCLAANIIHRPHLRGWYSVGFACSISHLVNAPYAWNLLQTMMNGDATVEDTDKPELRTALNDFVRMNRLRVFLTEVPLMAIAIRGALVEV</sequence>
<keyword evidence="1" id="KW-0812">Transmembrane</keyword>
<keyword evidence="1" id="KW-0472">Membrane</keyword>
<proteinExistence type="predicted"/>
<evidence type="ECO:0000313" key="2">
    <source>
        <dbReference type="EMBL" id="GAP85177.1"/>
    </source>
</evidence>
<gene>
    <name evidence="2" type="ORF">SAMD00023353_2201140</name>
</gene>
<feature type="transmembrane region" description="Helical" evidence="1">
    <location>
        <begin position="55"/>
        <end position="82"/>
    </location>
</feature>
<protein>
    <submittedName>
        <fullName evidence="2">Uncharacterized protein</fullName>
    </submittedName>
</protein>
<organism evidence="2">
    <name type="scientific">Rosellinia necatrix</name>
    <name type="common">White root-rot fungus</name>
    <dbReference type="NCBI Taxonomy" id="77044"/>
    <lineage>
        <taxon>Eukaryota</taxon>
        <taxon>Fungi</taxon>
        <taxon>Dikarya</taxon>
        <taxon>Ascomycota</taxon>
        <taxon>Pezizomycotina</taxon>
        <taxon>Sordariomycetes</taxon>
        <taxon>Xylariomycetidae</taxon>
        <taxon>Xylariales</taxon>
        <taxon>Xylariaceae</taxon>
        <taxon>Rosellinia</taxon>
    </lineage>
</organism>
<keyword evidence="3" id="KW-1185">Reference proteome</keyword>
<reference evidence="2" key="1">
    <citation type="submission" date="2016-03" db="EMBL/GenBank/DDBJ databases">
        <title>Draft genome sequence of Rosellinia necatrix.</title>
        <authorList>
            <person name="Kanematsu S."/>
        </authorList>
    </citation>
    <scope>NUCLEOTIDE SEQUENCE [LARGE SCALE GENOMIC DNA]</scope>
    <source>
        <strain evidence="2">W97</strain>
    </source>
</reference>
<dbReference type="EMBL" id="DF977467">
    <property type="protein sequence ID" value="GAP85177.1"/>
    <property type="molecule type" value="Genomic_DNA"/>
</dbReference>
<dbReference type="OrthoDB" id="1523883at2759"/>
<keyword evidence="1" id="KW-1133">Transmembrane helix</keyword>
<dbReference type="Proteomes" id="UP000054516">
    <property type="component" value="Unassembled WGS sequence"/>
</dbReference>
<evidence type="ECO:0000313" key="3">
    <source>
        <dbReference type="Proteomes" id="UP000054516"/>
    </source>
</evidence>
<accession>A0A1S7UP10</accession>
<dbReference type="AlphaFoldDB" id="A0A1S7UP10"/>
<name>A0A1S7UP10_ROSNE</name>
<feature type="transmembrane region" description="Helical" evidence="1">
    <location>
        <begin position="12"/>
        <end position="35"/>
    </location>
</feature>